<dbReference type="Pfam" id="PF14484">
    <property type="entry name" value="FISNA"/>
    <property type="match status" value="1"/>
</dbReference>
<dbReference type="InterPro" id="IPR051261">
    <property type="entry name" value="NLR"/>
</dbReference>
<feature type="compositionally biased region" description="Basic and acidic residues" evidence="3">
    <location>
        <begin position="1"/>
        <end position="12"/>
    </location>
</feature>
<feature type="region of interest" description="Disordered" evidence="3">
    <location>
        <begin position="1"/>
        <end position="54"/>
    </location>
</feature>
<reference evidence="5" key="2">
    <citation type="submission" date="2025-09" db="UniProtKB">
        <authorList>
            <consortium name="Ensembl"/>
        </authorList>
    </citation>
    <scope>IDENTIFICATION</scope>
</reference>
<dbReference type="PANTHER" id="PTHR24106">
    <property type="entry name" value="NACHT, LRR AND CARD DOMAINS-CONTAINING"/>
    <property type="match status" value="1"/>
</dbReference>
<keyword evidence="2" id="KW-0677">Repeat</keyword>
<evidence type="ECO:0000313" key="6">
    <source>
        <dbReference type="Proteomes" id="UP000265100"/>
    </source>
</evidence>
<dbReference type="InterPro" id="IPR029495">
    <property type="entry name" value="NACHT-assoc"/>
</dbReference>
<feature type="compositionally biased region" description="Acidic residues" evidence="3">
    <location>
        <begin position="127"/>
        <end position="137"/>
    </location>
</feature>
<dbReference type="PROSITE" id="PS50837">
    <property type="entry name" value="NACHT"/>
    <property type="match status" value="1"/>
</dbReference>
<dbReference type="InterPro" id="IPR007111">
    <property type="entry name" value="NACHT_NTPase"/>
</dbReference>
<feature type="domain" description="NACHT" evidence="4">
    <location>
        <begin position="262"/>
        <end position="386"/>
    </location>
</feature>
<keyword evidence="6" id="KW-1185">Reference proteome</keyword>
<evidence type="ECO:0000256" key="1">
    <source>
        <dbReference type="ARBA" id="ARBA00022614"/>
    </source>
</evidence>
<dbReference type="GeneTree" id="ENSGT01120000271898"/>
<evidence type="ECO:0000256" key="3">
    <source>
        <dbReference type="SAM" id="MobiDB-lite"/>
    </source>
</evidence>
<dbReference type="Ensembl" id="ENSACLT00000060763.1">
    <property type="protein sequence ID" value="ENSACLP00000067358.1"/>
    <property type="gene ID" value="ENSACLG00000013154.2"/>
</dbReference>
<keyword evidence="1" id="KW-0433">Leucine-rich repeat</keyword>
<evidence type="ECO:0000256" key="2">
    <source>
        <dbReference type="ARBA" id="ARBA00022737"/>
    </source>
</evidence>
<evidence type="ECO:0000313" key="5">
    <source>
        <dbReference type="Ensembl" id="ENSACLP00000067358.1"/>
    </source>
</evidence>
<feature type="compositionally biased region" description="Basic and acidic residues" evidence="3">
    <location>
        <begin position="19"/>
        <end position="38"/>
    </location>
</feature>
<dbReference type="AlphaFoldDB" id="A0AAX7UC07"/>
<protein>
    <recommendedName>
        <fullName evidence="4">NACHT domain-containing protein</fullName>
    </recommendedName>
</protein>
<proteinExistence type="predicted"/>
<dbReference type="Pfam" id="PF05729">
    <property type="entry name" value="NACHT"/>
    <property type="match status" value="1"/>
</dbReference>
<evidence type="ECO:0000259" key="4">
    <source>
        <dbReference type="PROSITE" id="PS50837"/>
    </source>
</evidence>
<name>A0AAX7UC07_ASTCA</name>
<organism evidence="5 6">
    <name type="scientific">Astatotilapia calliptera</name>
    <name type="common">Eastern happy</name>
    <name type="synonym">Chromis callipterus</name>
    <dbReference type="NCBI Taxonomy" id="8154"/>
    <lineage>
        <taxon>Eukaryota</taxon>
        <taxon>Metazoa</taxon>
        <taxon>Chordata</taxon>
        <taxon>Craniata</taxon>
        <taxon>Vertebrata</taxon>
        <taxon>Euteleostomi</taxon>
        <taxon>Actinopterygii</taxon>
        <taxon>Neopterygii</taxon>
        <taxon>Teleostei</taxon>
        <taxon>Neoteleostei</taxon>
        <taxon>Acanthomorphata</taxon>
        <taxon>Ovalentaria</taxon>
        <taxon>Cichlomorphae</taxon>
        <taxon>Cichliformes</taxon>
        <taxon>Cichlidae</taxon>
        <taxon>African cichlids</taxon>
        <taxon>Pseudocrenilabrinae</taxon>
        <taxon>Haplochromini</taxon>
        <taxon>Astatotilapia</taxon>
    </lineage>
</organism>
<sequence>MERPDSPEHEPEPSLSTQQEDRPDFKSRKLSPDAKITETPDALEPEPGPSCVSLKSDRSMDFLFHFKGPKPAAAEEADQESLHHAQQHQTNLDSVFKMLEDSIIMFVKNELKKMQNDLNPDYSECQRDEEEVLDSEEEKQRRSSREAFLKLAVNFLRIMKQEELADCLQSKSPDPLCEDTFKCNLKKKFQCVSEGIAKPGTQITLNEIYTELYITEGGTREVNTEHEVRQIEMFSWKPNRPETTIRCENIFKASTERDKPIRTVLTKGVAGIGKTFLTQKFTLDWAEEKTNQDIQFIFPFPFRELNLLRDKKFSLVGFIHHFFTEIKEAGICNFKKFKVVFIFDGLDECRLPLNFHITEILTDVTESTSVDVLLTNLIRGKLLPSA</sequence>
<dbReference type="InterPro" id="IPR027417">
    <property type="entry name" value="P-loop_NTPase"/>
</dbReference>
<dbReference type="Proteomes" id="UP000265100">
    <property type="component" value="Unplaced"/>
</dbReference>
<reference evidence="5" key="1">
    <citation type="submission" date="2025-08" db="UniProtKB">
        <authorList>
            <consortium name="Ensembl"/>
        </authorList>
    </citation>
    <scope>IDENTIFICATION</scope>
</reference>
<dbReference type="SMART" id="SM01288">
    <property type="entry name" value="FISNA"/>
    <property type="match status" value="1"/>
</dbReference>
<dbReference type="FunFam" id="3.40.50.300:FF:001524">
    <property type="entry name" value="Si:dkey-126g1.7"/>
    <property type="match status" value="1"/>
</dbReference>
<dbReference type="Gene3D" id="3.40.50.300">
    <property type="entry name" value="P-loop containing nucleotide triphosphate hydrolases"/>
    <property type="match status" value="1"/>
</dbReference>
<accession>A0AAX7UC07</accession>
<feature type="region of interest" description="Disordered" evidence="3">
    <location>
        <begin position="119"/>
        <end position="140"/>
    </location>
</feature>